<proteinExistence type="predicted"/>
<gene>
    <name evidence="1" type="ORF">K457DRAFT_31904</name>
</gene>
<dbReference type="Proteomes" id="UP000078512">
    <property type="component" value="Unassembled WGS sequence"/>
</dbReference>
<sequence>MKRLPPGLPIPCYQDKHDIFIGMTTTGHSPIKTPYIGHHILDHTILDPPTYPSNSSKRRPDSLDRWHHLALDIHFPTLGLGLYDLLANSKPQRSSAFPNFERNINFHVAYFRSSSSAKPMDITDTAELSSNLSLTTTTSSRSTTVCSSVSSSPTLSSISTPGGNFVDNETVGESMMSHEDILKVCSALFQTIELTRANQQYRCMSSRRVGVIGGHLPPKTWSIA</sequence>
<dbReference type="AlphaFoldDB" id="A0A197JX08"/>
<reference evidence="1 2" key="1">
    <citation type="submission" date="2016-05" db="EMBL/GenBank/DDBJ databases">
        <title>Genome sequencing reveals origins of a unique bacterial endosymbiosis in the earliest lineages of terrestrial Fungi.</title>
        <authorList>
            <consortium name="DOE Joint Genome Institute"/>
            <person name="Uehling J."/>
            <person name="Gryganskyi A."/>
            <person name="Hameed K."/>
            <person name="Tschaplinski T."/>
            <person name="Misztal P."/>
            <person name="Wu S."/>
            <person name="Desiro A."/>
            <person name="Vande Pol N."/>
            <person name="Du Z.-Y."/>
            <person name="Zienkiewicz A."/>
            <person name="Zienkiewicz K."/>
            <person name="Morin E."/>
            <person name="Tisserant E."/>
            <person name="Splivallo R."/>
            <person name="Hainaut M."/>
            <person name="Henrissat B."/>
            <person name="Ohm R."/>
            <person name="Kuo A."/>
            <person name="Yan J."/>
            <person name="Lipzen A."/>
            <person name="Nolan M."/>
            <person name="Labutti K."/>
            <person name="Barry K."/>
            <person name="Goldstein A."/>
            <person name="Labbe J."/>
            <person name="Schadt C."/>
            <person name="Tuskan G."/>
            <person name="Grigoriev I."/>
            <person name="Martin F."/>
            <person name="Vilgalys R."/>
            <person name="Bonito G."/>
        </authorList>
    </citation>
    <scope>NUCLEOTIDE SEQUENCE [LARGE SCALE GENOMIC DNA]</scope>
    <source>
        <strain evidence="1 2">AG-77</strain>
    </source>
</reference>
<organism evidence="1 2">
    <name type="scientific">Linnemannia elongata AG-77</name>
    <dbReference type="NCBI Taxonomy" id="1314771"/>
    <lineage>
        <taxon>Eukaryota</taxon>
        <taxon>Fungi</taxon>
        <taxon>Fungi incertae sedis</taxon>
        <taxon>Mucoromycota</taxon>
        <taxon>Mortierellomycotina</taxon>
        <taxon>Mortierellomycetes</taxon>
        <taxon>Mortierellales</taxon>
        <taxon>Mortierellaceae</taxon>
        <taxon>Linnemannia</taxon>
    </lineage>
</organism>
<keyword evidence="2" id="KW-1185">Reference proteome</keyword>
<evidence type="ECO:0000313" key="1">
    <source>
        <dbReference type="EMBL" id="OAQ29852.1"/>
    </source>
</evidence>
<dbReference type="EMBL" id="KV442038">
    <property type="protein sequence ID" value="OAQ29852.1"/>
    <property type="molecule type" value="Genomic_DNA"/>
</dbReference>
<name>A0A197JX08_9FUNG</name>
<dbReference type="OrthoDB" id="10572137at2759"/>
<protein>
    <submittedName>
        <fullName evidence="1">Uncharacterized protein</fullName>
    </submittedName>
</protein>
<evidence type="ECO:0000313" key="2">
    <source>
        <dbReference type="Proteomes" id="UP000078512"/>
    </source>
</evidence>
<accession>A0A197JX08</accession>